<proteinExistence type="predicted"/>
<comment type="caution">
    <text evidence="9">The sequence shown here is derived from an EMBL/GenBank/DDBJ whole genome shotgun (WGS) entry which is preliminary data.</text>
</comment>
<dbReference type="PANTHER" id="PTHR30183">
    <property type="entry name" value="MOLYBDENUM TRANSPORT SYSTEM PERMEASE PROTEIN MODB"/>
    <property type="match status" value="1"/>
</dbReference>
<evidence type="ECO:0000256" key="3">
    <source>
        <dbReference type="ARBA" id="ARBA00022475"/>
    </source>
</evidence>
<evidence type="ECO:0000256" key="2">
    <source>
        <dbReference type="ARBA" id="ARBA00022448"/>
    </source>
</evidence>
<feature type="transmembrane region" description="Helical" evidence="7">
    <location>
        <begin position="12"/>
        <end position="36"/>
    </location>
</feature>
<evidence type="ECO:0000256" key="5">
    <source>
        <dbReference type="ARBA" id="ARBA00022989"/>
    </source>
</evidence>
<gene>
    <name evidence="9" type="ORF">LCGC14_0154510</name>
</gene>
<reference evidence="9" key="1">
    <citation type="journal article" date="2015" name="Nature">
        <title>Complex archaea that bridge the gap between prokaryotes and eukaryotes.</title>
        <authorList>
            <person name="Spang A."/>
            <person name="Saw J.H."/>
            <person name="Jorgensen S.L."/>
            <person name="Zaremba-Niedzwiedzka K."/>
            <person name="Martijn J."/>
            <person name="Lind A.E."/>
            <person name="van Eijk R."/>
            <person name="Schleper C."/>
            <person name="Guy L."/>
            <person name="Ettema T.J."/>
        </authorList>
    </citation>
    <scope>NUCLEOTIDE SEQUENCE</scope>
</reference>
<dbReference type="AlphaFoldDB" id="A0A0F9V0Y7"/>
<evidence type="ECO:0000256" key="4">
    <source>
        <dbReference type="ARBA" id="ARBA00022692"/>
    </source>
</evidence>
<dbReference type="EMBL" id="LAZR01000056">
    <property type="protein sequence ID" value="KKN97639.1"/>
    <property type="molecule type" value="Genomic_DNA"/>
</dbReference>
<feature type="domain" description="ABC transmembrane type-1" evidence="8">
    <location>
        <begin position="56"/>
        <end position="264"/>
    </location>
</feature>
<evidence type="ECO:0000256" key="6">
    <source>
        <dbReference type="ARBA" id="ARBA00023136"/>
    </source>
</evidence>
<dbReference type="SUPFAM" id="SSF161098">
    <property type="entry name" value="MetI-like"/>
    <property type="match status" value="1"/>
</dbReference>
<dbReference type="GO" id="GO:0005886">
    <property type="term" value="C:plasma membrane"/>
    <property type="evidence" value="ECO:0007669"/>
    <property type="project" value="UniProtKB-SubCell"/>
</dbReference>
<comment type="subcellular location">
    <subcellularLocation>
        <location evidence="1">Cell membrane</location>
        <topology evidence="1">Multi-pass membrane protein</topology>
    </subcellularLocation>
</comment>
<organism evidence="9">
    <name type="scientific">marine sediment metagenome</name>
    <dbReference type="NCBI Taxonomy" id="412755"/>
    <lineage>
        <taxon>unclassified sequences</taxon>
        <taxon>metagenomes</taxon>
        <taxon>ecological metagenomes</taxon>
    </lineage>
</organism>
<protein>
    <recommendedName>
        <fullName evidence="8">ABC transmembrane type-1 domain-containing protein</fullName>
    </recommendedName>
</protein>
<name>A0A0F9V0Y7_9ZZZZ</name>
<dbReference type="Gene3D" id="1.10.3720.10">
    <property type="entry name" value="MetI-like"/>
    <property type="match status" value="1"/>
</dbReference>
<dbReference type="InterPro" id="IPR000515">
    <property type="entry name" value="MetI-like"/>
</dbReference>
<sequence length="274" mass="30014">MPRLRFFTVLPLVLPSGIIYTLFFIVPLALLVIAALESPIITGTRLLSEGLVLKSLMTSVALSASTALLSVVVGVVIAEFLYHQPARRRFFLLWLISLPLVFSGLIVAYGFILLLGRAGFITLSLASIGVDPAWFGRFVYTPQGLVLVYAYFLVPRVVLVMLPVVQGLNRRQLVMAESFGATRWQQIRDVYLPPLMPALVSSWSLCAAVAFGAYGTALALTGSQINLLPLLLYSNISDAGSDMASVALLALLMMCCCLLLTLPGEWIRRRSRHR</sequence>
<keyword evidence="4 7" id="KW-0812">Transmembrane</keyword>
<feature type="transmembrane region" description="Helical" evidence="7">
    <location>
        <begin position="198"/>
        <end position="223"/>
    </location>
</feature>
<keyword evidence="2" id="KW-0813">Transport</keyword>
<dbReference type="CDD" id="cd06261">
    <property type="entry name" value="TM_PBP2"/>
    <property type="match status" value="1"/>
</dbReference>
<dbReference type="Pfam" id="PF00528">
    <property type="entry name" value="BPD_transp_1"/>
    <property type="match status" value="1"/>
</dbReference>
<feature type="transmembrane region" description="Helical" evidence="7">
    <location>
        <begin position="243"/>
        <end position="262"/>
    </location>
</feature>
<dbReference type="InterPro" id="IPR035906">
    <property type="entry name" value="MetI-like_sf"/>
</dbReference>
<keyword evidence="3" id="KW-1003">Cell membrane</keyword>
<feature type="transmembrane region" description="Helical" evidence="7">
    <location>
        <begin position="56"/>
        <end position="78"/>
    </location>
</feature>
<feature type="transmembrane region" description="Helical" evidence="7">
    <location>
        <begin position="90"/>
        <end position="115"/>
    </location>
</feature>
<evidence type="ECO:0000313" key="9">
    <source>
        <dbReference type="EMBL" id="KKN97639.1"/>
    </source>
</evidence>
<keyword evidence="6 7" id="KW-0472">Membrane</keyword>
<dbReference type="PROSITE" id="PS50928">
    <property type="entry name" value="ABC_TM1"/>
    <property type="match status" value="1"/>
</dbReference>
<evidence type="ECO:0000256" key="1">
    <source>
        <dbReference type="ARBA" id="ARBA00004651"/>
    </source>
</evidence>
<feature type="transmembrane region" description="Helical" evidence="7">
    <location>
        <begin position="144"/>
        <end position="165"/>
    </location>
</feature>
<dbReference type="PANTHER" id="PTHR30183:SF9">
    <property type="entry name" value="THIAMINE TRANSPORT SYSTEM PERMEASE PROTEIN THIP"/>
    <property type="match status" value="1"/>
</dbReference>
<evidence type="ECO:0000259" key="8">
    <source>
        <dbReference type="PROSITE" id="PS50928"/>
    </source>
</evidence>
<accession>A0A0F9V0Y7</accession>
<evidence type="ECO:0000256" key="7">
    <source>
        <dbReference type="SAM" id="Phobius"/>
    </source>
</evidence>
<dbReference type="GO" id="GO:0055085">
    <property type="term" value="P:transmembrane transport"/>
    <property type="evidence" value="ECO:0007669"/>
    <property type="project" value="InterPro"/>
</dbReference>
<keyword evidence="5 7" id="KW-1133">Transmembrane helix</keyword>